<reference evidence="2" key="1">
    <citation type="submission" date="2017-11" db="EMBL/GenBank/DDBJ databases">
        <title>Complete Nucleotide Sequence of a blaNDM-1 plasmid from Escherichia coli.</title>
        <authorList>
            <person name="Hammerum A.M."/>
            <person name="Overballe-Petersen S."/>
            <person name="Hansen F."/>
            <person name="Jakobsen L."/>
            <person name="Stegger M."/>
            <person name="Littauer P."/>
            <person name="Andersen P.S."/>
            <person name="Hasman H."/>
        </authorList>
    </citation>
    <scope>NUCLEOTIDE SEQUENCE</scope>
    <source>
        <strain evidence="2">AMA566</strain>
        <plasmid evidence="2">pAMA566</plasmid>
    </source>
</reference>
<sequence>MVYMQHYIVFGFSAIALYTFVFVSLQHLISECQPGSGLIKVIYGFGLELAELLRMLKGAVAEFGGKEAGLNIGLVLMLAEPFPNAAQGTLLTLVTPGSYAVSSAKSDLDFQFHGLFS</sequence>
<accession>A0A2R4PDX7</accession>
<keyword evidence="1" id="KW-0812">Transmembrane</keyword>
<keyword evidence="1" id="KW-0472">Membrane</keyword>
<geneLocation type="plasmid" evidence="2">
    <name>pAMA566</name>
</geneLocation>
<protein>
    <submittedName>
        <fullName evidence="2">Uncharacterized protein</fullName>
    </submittedName>
</protein>
<dbReference type="RefSeq" id="WP_250697601.1">
    <property type="nucleotide sequence ID" value="NZ_MG450360.1"/>
</dbReference>
<feature type="transmembrane region" description="Helical" evidence="1">
    <location>
        <begin position="7"/>
        <end position="29"/>
    </location>
</feature>
<organism evidence="2">
    <name type="scientific">Escherichia coli</name>
    <dbReference type="NCBI Taxonomy" id="562"/>
    <lineage>
        <taxon>Bacteria</taxon>
        <taxon>Pseudomonadati</taxon>
        <taxon>Pseudomonadota</taxon>
        <taxon>Gammaproteobacteria</taxon>
        <taxon>Enterobacterales</taxon>
        <taxon>Enterobacteriaceae</taxon>
        <taxon>Escherichia</taxon>
    </lineage>
</organism>
<dbReference type="AlphaFoldDB" id="A0A2R4PDX7"/>
<evidence type="ECO:0000256" key="1">
    <source>
        <dbReference type="SAM" id="Phobius"/>
    </source>
</evidence>
<dbReference type="EMBL" id="MG450360">
    <property type="protein sequence ID" value="AVX49863.1"/>
    <property type="molecule type" value="Genomic_DNA"/>
</dbReference>
<proteinExistence type="predicted"/>
<name>A0A2R4PDX7_ECOLX</name>
<keyword evidence="2" id="KW-0614">Plasmid</keyword>
<evidence type="ECO:0000313" key="2">
    <source>
        <dbReference type="EMBL" id="AVX49863.1"/>
    </source>
</evidence>
<keyword evidence="1" id="KW-1133">Transmembrane helix</keyword>